<feature type="domain" description="F-box associated beta-propeller type 1" evidence="2">
    <location>
        <begin position="65"/>
        <end position="413"/>
    </location>
</feature>
<evidence type="ECO:0000313" key="4">
    <source>
        <dbReference type="Proteomes" id="UP001642260"/>
    </source>
</evidence>
<dbReference type="InterPro" id="IPR050233">
    <property type="entry name" value="A_thaliana_F-box"/>
</dbReference>
<dbReference type="InterPro" id="IPR006527">
    <property type="entry name" value="F-box-assoc_dom_typ1"/>
</dbReference>
<proteinExistence type="predicted"/>
<dbReference type="PANTHER" id="PTHR47993:SF18">
    <property type="entry name" value="F-BOX ASSOCIATED DOMAIN-CONTAINING PROTEIN"/>
    <property type="match status" value="1"/>
</dbReference>
<accession>A0ABC8KZV9</accession>
<feature type="region of interest" description="Disordered" evidence="1">
    <location>
        <begin position="412"/>
        <end position="435"/>
    </location>
</feature>
<comment type="caution">
    <text evidence="3">The sequence shown here is derived from an EMBL/GenBank/DDBJ whole genome shotgun (WGS) entry which is preliminary data.</text>
</comment>
<protein>
    <recommendedName>
        <fullName evidence="2">F-box associated beta-propeller type 1 domain-containing protein</fullName>
    </recommendedName>
</protein>
<dbReference type="PANTHER" id="PTHR47993">
    <property type="entry name" value="OS09G0372900 PROTEIN-RELATED"/>
    <property type="match status" value="1"/>
</dbReference>
<dbReference type="EMBL" id="CAKOAT010375154">
    <property type="protein sequence ID" value="CAH8363983.1"/>
    <property type="molecule type" value="Genomic_DNA"/>
</dbReference>
<reference evidence="3 4" key="1">
    <citation type="submission" date="2022-03" db="EMBL/GenBank/DDBJ databases">
        <authorList>
            <person name="Macdonald S."/>
            <person name="Ahmed S."/>
            <person name="Newling K."/>
        </authorList>
    </citation>
    <scope>NUCLEOTIDE SEQUENCE [LARGE SCALE GENOMIC DNA]</scope>
</reference>
<dbReference type="Pfam" id="PF07734">
    <property type="entry name" value="FBA_1"/>
    <property type="match status" value="1"/>
</dbReference>
<sequence length="435" mass="49626">MSGLAEDILTVGLGEKLVGEEILPRVPITSLKAVRSTCKKWDALTKRCVLGKEAPEQQHQFLGFATINDKLCSLRFHLGGEEERDDFVSVKQVDLFKHLEISKVYHCDGLVLCIPKDKDNSSNKLLLWNPYLSQTRWIGPRENFSLRDRYAIGYDDSHNHKILRFVDSARGLIGLGREVGFEIYDISRSSSNSNSSSSSSSWRVLEVTPEWSIDMHQRGVTVKGNTYFYAHQRFADMRHDYLAWAEDFLLCFDFTNERFGPPLPLPFHSTDSGIGDCVTLSSFARHHVHEDDQLAVLFGGLETDFFEIWVTLTAVEPNHVSWIKFLRVDISFNLNSHFGGSFFVNEENKVAVLFESNILHTAYVFGQDGYFNYVKLGKALVLEHRSPITNRLYKAAHPPLVSSSSYRPSLVQLTQQQQQHSRKRKRETTPTCSEI</sequence>
<evidence type="ECO:0000256" key="1">
    <source>
        <dbReference type="SAM" id="MobiDB-lite"/>
    </source>
</evidence>
<gene>
    <name evidence="3" type="ORF">ERUC_LOCUS29739</name>
</gene>
<dbReference type="NCBIfam" id="TIGR01640">
    <property type="entry name" value="F_box_assoc_1"/>
    <property type="match status" value="1"/>
</dbReference>
<evidence type="ECO:0000259" key="2">
    <source>
        <dbReference type="Pfam" id="PF07734"/>
    </source>
</evidence>
<dbReference type="SUPFAM" id="SSF81383">
    <property type="entry name" value="F-box domain"/>
    <property type="match status" value="1"/>
</dbReference>
<dbReference type="InterPro" id="IPR036047">
    <property type="entry name" value="F-box-like_dom_sf"/>
</dbReference>
<name>A0ABC8KZV9_ERUVS</name>
<dbReference type="AlphaFoldDB" id="A0ABC8KZV9"/>
<dbReference type="Proteomes" id="UP001642260">
    <property type="component" value="Unassembled WGS sequence"/>
</dbReference>
<organism evidence="3 4">
    <name type="scientific">Eruca vesicaria subsp. sativa</name>
    <name type="common">Garden rocket</name>
    <name type="synonym">Eruca sativa</name>
    <dbReference type="NCBI Taxonomy" id="29727"/>
    <lineage>
        <taxon>Eukaryota</taxon>
        <taxon>Viridiplantae</taxon>
        <taxon>Streptophyta</taxon>
        <taxon>Embryophyta</taxon>
        <taxon>Tracheophyta</taxon>
        <taxon>Spermatophyta</taxon>
        <taxon>Magnoliopsida</taxon>
        <taxon>eudicotyledons</taxon>
        <taxon>Gunneridae</taxon>
        <taxon>Pentapetalae</taxon>
        <taxon>rosids</taxon>
        <taxon>malvids</taxon>
        <taxon>Brassicales</taxon>
        <taxon>Brassicaceae</taxon>
        <taxon>Brassiceae</taxon>
        <taxon>Eruca</taxon>
    </lineage>
</organism>
<keyword evidence="4" id="KW-1185">Reference proteome</keyword>
<dbReference type="InterPro" id="IPR017451">
    <property type="entry name" value="F-box-assoc_interact_dom"/>
</dbReference>
<evidence type="ECO:0000313" key="3">
    <source>
        <dbReference type="EMBL" id="CAH8363983.1"/>
    </source>
</evidence>